<proteinExistence type="predicted"/>
<dbReference type="RefSeq" id="WP_322447794.1">
    <property type="nucleotide sequence ID" value="NZ_JAXOFX010000014.1"/>
</dbReference>
<sequence length="87" mass="10066">MMATSRNLRSYIAAGIGVGSVVILSVKPSRTKIQWMFEQLREKIERTRKKNIPMEKTGHPDPYDVKDNEMVSEGALYAVDYYNRKEQ</sequence>
<comment type="caution">
    <text evidence="3">The sequence shown here is derived from an EMBL/GenBank/DDBJ whole genome shotgun (WGS) entry which is preliminary data.</text>
</comment>
<reference evidence="3 4" key="1">
    <citation type="submission" date="2023-11" db="EMBL/GenBank/DDBJ databases">
        <title>Bacillus jintuensis, isolated from a mudflat on the Beibu Gulf coast.</title>
        <authorList>
            <person name="Li M."/>
        </authorList>
    </citation>
    <scope>NUCLEOTIDE SEQUENCE [LARGE SCALE GENOMIC DNA]</scope>
    <source>
        <strain evidence="3 4">31A1R</strain>
    </source>
</reference>
<keyword evidence="4" id="KW-1185">Reference proteome</keyword>
<keyword evidence="2" id="KW-1133">Transmembrane helix</keyword>
<feature type="compositionally biased region" description="Basic and acidic residues" evidence="1">
    <location>
        <begin position="52"/>
        <end position="67"/>
    </location>
</feature>
<evidence type="ECO:0000256" key="1">
    <source>
        <dbReference type="SAM" id="MobiDB-lite"/>
    </source>
</evidence>
<gene>
    <name evidence="3" type="ORF">SM124_17430</name>
</gene>
<keyword evidence="2" id="KW-0472">Membrane</keyword>
<keyword evidence="2" id="KW-0812">Transmembrane</keyword>
<dbReference type="Proteomes" id="UP001290455">
    <property type="component" value="Unassembled WGS sequence"/>
</dbReference>
<protein>
    <submittedName>
        <fullName evidence="3">Uncharacterized protein</fullName>
    </submittedName>
</protein>
<dbReference type="EMBL" id="JAXOFX010000014">
    <property type="protein sequence ID" value="MDZ5473499.1"/>
    <property type="molecule type" value="Genomic_DNA"/>
</dbReference>
<evidence type="ECO:0000313" key="3">
    <source>
        <dbReference type="EMBL" id="MDZ5473499.1"/>
    </source>
</evidence>
<organism evidence="3 4">
    <name type="scientific">Robertmurraya mangrovi</name>
    <dbReference type="NCBI Taxonomy" id="3098077"/>
    <lineage>
        <taxon>Bacteria</taxon>
        <taxon>Bacillati</taxon>
        <taxon>Bacillota</taxon>
        <taxon>Bacilli</taxon>
        <taxon>Bacillales</taxon>
        <taxon>Bacillaceae</taxon>
        <taxon>Robertmurraya</taxon>
    </lineage>
</organism>
<evidence type="ECO:0000313" key="4">
    <source>
        <dbReference type="Proteomes" id="UP001290455"/>
    </source>
</evidence>
<feature type="transmembrane region" description="Helical" evidence="2">
    <location>
        <begin position="6"/>
        <end position="26"/>
    </location>
</feature>
<evidence type="ECO:0000256" key="2">
    <source>
        <dbReference type="SAM" id="Phobius"/>
    </source>
</evidence>
<name>A0ABU5J276_9BACI</name>
<accession>A0ABU5J276</accession>
<feature type="region of interest" description="Disordered" evidence="1">
    <location>
        <begin position="48"/>
        <end position="67"/>
    </location>
</feature>